<keyword evidence="1" id="KW-1133">Transmembrane helix</keyword>
<organism evidence="2 3">
    <name type="scientific">Flavonifractor plautii ATCC 29863</name>
    <dbReference type="NCBI Taxonomy" id="411475"/>
    <lineage>
        <taxon>Bacteria</taxon>
        <taxon>Bacillati</taxon>
        <taxon>Bacillota</taxon>
        <taxon>Clostridia</taxon>
        <taxon>Eubacteriales</taxon>
        <taxon>Oscillospiraceae</taxon>
        <taxon>Flavonifractor</taxon>
    </lineage>
</organism>
<accession>G9YPW8</accession>
<protein>
    <submittedName>
        <fullName evidence="2">Uncharacterized protein</fullName>
    </submittedName>
</protein>
<sequence length="90" mass="10527">MFCASSCSSPYSFLLQCIIFVCFRIFMYKRYHCKPHLSSINMHNQAAFFSLFLWINRCFTVQSHILSNTGLFFCNFIHSVFFPVCAGTQE</sequence>
<feature type="transmembrane region" description="Helical" evidence="1">
    <location>
        <begin position="12"/>
        <end position="28"/>
    </location>
</feature>
<keyword evidence="1" id="KW-0812">Transmembrane</keyword>
<reference evidence="2 3" key="1">
    <citation type="submission" date="2011-08" db="EMBL/GenBank/DDBJ databases">
        <authorList>
            <person name="Weinstock G."/>
            <person name="Sodergren E."/>
            <person name="Clifton S."/>
            <person name="Fulton L."/>
            <person name="Fulton B."/>
            <person name="Courtney L."/>
            <person name="Fronick C."/>
            <person name="Harrison M."/>
            <person name="Strong C."/>
            <person name="Farmer C."/>
            <person name="Delahaunty K."/>
            <person name="Markovic C."/>
            <person name="Hall O."/>
            <person name="Minx P."/>
            <person name="Tomlinson C."/>
            <person name="Mitreva M."/>
            <person name="Hou S."/>
            <person name="Chen J."/>
            <person name="Wollam A."/>
            <person name="Pepin K.H."/>
            <person name="Johnson M."/>
            <person name="Bhonagiri V."/>
            <person name="Zhang X."/>
            <person name="Suruliraj S."/>
            <person name="Warren W."/>
            <person name="Chinwalla A."/>
            <person name="Mardis E.R."/>
            <person name="Wilson R.K."/>
        </authorList>
    </citation>
    <scope>NUCLEOTIDE SEQUENCE [LARGE SCALE GENOMIC DNA]</scope>
    <source>
        <strain evidence="2 3">ATCC 29863</strain>
    </source>
</reference>
<keyword evidence="1" id="KW-0472">Membrane</keyword>
<dbReference type="AlphaFoldDB" id="G9YPW8"/>
<comment type="caution">
    <text evidence="2">The sequence shown here is derived from an EMBL/GenBank/DDBJ whole genome shotgun (WGS) entry which is preliminary data.</text>
</comment>
<dbReference type="Proteomes" id="UP000004459">
    <property type="component" value="Unassembled WGS sequence"/>
</dbReference>
<evidence type="ECO:0000256" key="1">
    <source>
        <dbReference type="SAM" id="Phobius"/>
    </source>
</evidence>
<name>G9YPW8_FLAPL</name>
<evidence type="ECO:0000313" key="3">
    <source>
        <dbReference type="Proteomes" id="UP000004459"/>
    </source>
</evidence>
<gene>
    <name evidence="2" type="ORF">HMPREF0372_01562</name>
</gene>
<dbReference type="EMBL" id="AGCK01000117">
    <property type="protein sequence ID" value="EHM52302.1"/>
    <property type="molecule type" value="Genomic_DNA"/>
</dbReference>
<proteinExistence type="predicted"/>
<evidence type="ECO:0000313" key="2">
    <source>
        <dbReference type="EMBL" id="EHM52302.1"/>
    </source>
</evidence>
<dbReference type="HOGENOM" id="CLU_2436468_0_0_9"/>